<name>A0A8D8Y6R6_9HEMI</name>
<dbReference type="AlphaFoldDB" id="A0A8D8Y6R6"/>
<sequence length="209" mass="23613">MRYGHEPNGLPSHCDGCGEQMNLTHALDCKKEGLVKHGHDNIRDDCVMLASMAWNGVKKEPVVREGGPNLTSLIADIQINGFWEAGRAAFFDNRVVNADAPSYLSQSWSTLSNTHAREKHLKYDRAIEDIRGSFSPLVCSCDGALHVEFEQFVKRMALRLSERWSKPFGRIVEFVKLKVQFSIIRAVSLRLRGTRYRPRVLPFEDGAVV</sequence>
<protein>
    <submittedName>
        <fullName evidence="1">Uncharacterized protein</fullName>
    </submittedName>
</protein>
<dbReference type="EMBL" id="HBUF01360123">
    <property type="protein sequence ID" value="CAG6720230.1"/>
    <property type="molecule type" value="Transcribed_RNA"/>
</dbReference>
<reference evidence="1" key="1">
    <citation type="submission" date="2021-05" db="EMBL/GenBank/DDBJ databases">
        <authorList>
            <person name="Alioto T."/>
            <person name="Alioto T."/>
            <person name="Gomez Garrido J."/>
        </authorList>
    </citation>
    <scope>NUCLEOTIDE SEQUENCE</scope>
</reference>
<proteinExistence type="predicted"/>
<organism evidence="1">
    <name type="scientific">Cacopsylla melanoneura</name>
    <dbReference type="NCBI Taxonomy" id="428564"/>
    <lineage>
        <taxon>Eukaryota</taxon>
        <taxon>Metazoa</taxon>
        <taxon>Ecdysozoa</taxon>
        <taxon>Arthropoda</taxon>
        <taxon>Hexapoda</taxon>
        <taxon>Insecta</taxon>
        <taxon>Pterygota</taxon>
        <taxon>Neoptera</taxon>
        <taxon>Paraneoptera</taxon>
        <taxon>Hemiptera</taxon>
        <taxon>Sternorrhyncha</taxon>
        <taxon>Psylloidea</taxon>
        <taxon>Psyllidae</taxon>
        <taxon>Psyllinae</taxon>
        <taxon>Cacopsylla</taxon>
    </lineage>
</organism>
<accession>A0A8D8Y6R6</accession>
<evidence type="ECO:0000313" key="1">
    <source>
        <dbReference type="EMBL" id="CAG6720230.1"/>
    </source>
</evidence>